<name>A0A4U0SQE6_9ACTN</name>
<dbReference type="GO" id="GO:0016787">
    <property type="term" value="F:hydrolase activity"/>
    <property type="evidence" value="ECO:0007669"/>
    <property type="project" value="UniProtKB-KW"/>
</dbReference>
<dbReference type="InterPro" id="IPR000086">
    <property type="entry name" value="NUDIX_hydrolase_dom"/>
</dbReference>
<dbReference type="EMBL" id="SUMC01000004">
    <property type="protein sequence ID" value="TKA12330.1"/>
    <property type="molecule type" value="Genomic_DNA"/>
</dbReference>
<proteinExistence type="predicted"/>
<dbReference type="Proteomes" id="UP000305778">
    <property type="component" value="Unassembled WGS sequence"/>
</dbReference>
<keyword evidence="5" id="KW-1185">Reference proteome</keyword>
<dbReference type="PANTHER" id="PTHR43046">
    <property type="entry name" value="GDP-MANNOSE MANNOSYL HYDROLASE"/>
    <property type="match status" value="1"/>
</dbReference>
<dbReference type="InterPro" id="IPR015797">
    <property type="entry name" value="NUDIX_hydrolase-like_dom_sf"/>
</dbReference>
<dbReference type="PROSITE" id="PS51462">
    <property type="entry name" value="NUDIX"/>
    <property type="match status" value="1"/>
</dbReference>
<accession>A0A4U0SQE6</accession>
<dbReference type="RefSeq" id="WP_136722364.1">
    <property type="nucleotide sequence ID" value="NZ_SUMC01000004.1"/>
</dbReference>
<comment type="caution">
    <text evidence="4">The sequence shown here is derived from an EMBL/GenBank/DDBJ whole genome shotgun (WGS) entry which is preliminary data.</text>
</comment>
<dbReference type="OrthoDB" id="21568at2"/>
<keyword evidence="2" id="KW-0378">Hydrolase</keyword>
<dbReference type="SUPFAM" id="SSF55811">
    <property type="entry name" value="Nudix"/>
    <property type="match status" value="1"/>
</dbReference>
<evidence type="ECO:0000313" key="4">
    <source>
        <dbReference type="EMBL" id="TKA12330.1"/>
    </source>
</evidence>
<evidence type="ECO:0000256" key="1">
    <source>
        <dbReference type="ARBA" id="ARBA00001946"/>
    </source>
</evidence>
<reference evidence="4 5" key="1">
    <citation type="submission" date="2019-04" db="EMBL/GenBank/DDBJ databases">
        <title>Streptomyces oryziradicis sp. nov., a novel actinomycete isolated from rhizosphere soil of rice (Oryza sativa L.).</title>
        <authorList>
            <person name="Li C."/>
        </authorList>
    </citation>
    <scope>NUCLEOTIDE SEQUENCE [LARGE SCALE GENOMIC DNA]</scope>
    <source>
        <strain evidence="4 5">NEAU-C40</strain>
    </source>
</reference>
<feature type="domain" description="Nudix hydrolase" evidence="3">
    <location>
        <begin position="16"/>
        <end position="147"/>
    </location>
</feature>
<protein>
    <submittedName>
        <fullName evidence="4">NUDIX domain-containing protein</fullName>
    </submittedName>
</protein>
<dbReference type="AlphaFoldDB" id="A0A4U0SQE6"/>
<organism evidence="4 5">
    <name type="scientific">Actinacidiphila oryziradicis</name>
    <dbReference type="NCBI Taxonomy" id="2571141"/>
    <lineage>
        <taxon>Bacteria</taxon>
        <taxon>Bacillati</taxon>
        <taxon>Actinomycetota</taxon>
        <taxon>Actinomycetes</taxon>
        <taxon>Kitasatosporales</taxon>
        <taxon>Streptomycetaceae</taxon>
        <taxon>Actinacidiphila</taxon>
    </lineage>
</organism>
<dbReference type="CDD" id="cd04683">
    <property type="entry name" value="NUDIX_Hydrolase"/>
    <property type="match status" value="1"/>
</dbReference>
<dbReference type="PANTHER" id="PTHR43046:SF16">
    <property type="entry name" value="ADP-RIBOSE PYROPHOSPHATASE YJHB-RELATED"/>
    <property type="match status" value="1"/>
</dbReference>
<evidence type="ECO:0000256" key="2">
    <source>
        <dbReference type="ARBA" id="ARBA00022801"/>
    </source>
</evidence>
<gene>
    <name evidence="4" type="ORF">FCI23_05800</name>
</gene>
<evidence type="ECO:0000259" key="3">
    <source>
        <dbReference type="PROSITE" id="PS51462"/>
    </source>
</evidence>
<dbReference type="Gene3D" id="3.90.79.10">
    <property type="entry name" value="Nucleoside Triphosphate Pyrophosphohydrolase"/>
    <property type="match status" value="1"/>
</dbReference>
<evidence type="ECO:0000313" key="5">
    <source>
        <dbReference type="Proteomes" id="UP000305778"/>
    </source>
</evidence>
<comment type="cofactor">
    <cofactor evidence="1">
        <name>Mg(2+)</name>
        <dbReference type="ChEBI" id="CHEBI:18420"/>
    </cofactor>
</comment>
<sequence>MDLDSALVVNGVPRHHEMIGVYGLLLRDDAVLLELRAGTGWYDGHWHLPAGHVDAGESVVSALARELGEELAVGVAGTDLELLHTMHCRTPGTSYAWIDVYFGLHVWTGEPVNAEPHRCAEVRWWPLDSVPPNTAAPAMQALGHIRRREPFSLWGWER</sequence>
<dbReference type="Pfam" id="PF00293">
    <property type="entry name" value="NUDIX"/>
    <property type="match status" value="1"/>
</dbReference>